<dbReference type="EMBL" id="CAMAPC010000001">
    <property type="protein sequence ID" value="CAH9049542.1"/>
    <property type="molecule type" value="Genomic_DNA"/>
</dbReference>
<evidence type="ECO:0000313" key="2">
    <source>
        <dbReference type="Proteomes" id="UP001152467"/>
    </source>
</evidence>
<keyword evidence="2" id="KW-1185">Reference proteome</keyword>
<name>A0A9W4VQT5_9GAMM</name>
<accession>A0A9W4VQT5</accession>
<dbReference type="Proteomes" id="UP001152467">
    <property type="component" value="Unassembled WGS sequence"/>
</dbReference>
<organism evidence="1 2">
    <name type="scientific">Pseudoalteromonas holothuriae</name>
    <dbReference type="NCBI Taxonomy" id="2963714"/>
    <lineage>
        <taxon>Bacteria</taxon>
        <taxon>Pseudomonadati</taxon>
        <taxon>Pseudomonadota</taxon>
        <taxon>Gammaproteobacteria</taxon>
        <taxon>Alteromonadales</taxon>
        <taxon>Pseudoalteromonadaceae</taxon>
        <taxon>Pseudoalteromonas</taxon>
    </lineage>
</organism>
<proteinExistence type="predicted"/>
<gene>
    <name evidence="1" type="ORF">PSECIP111854_00184</name>
</gene>
<comment type="caution">
    <text evidence="1">The sequence shown here is derived from an EMBL/GenBank/DDBJ whole genome shotgun (WGS) entry which is preliminary data.</text>
</comment>
<sequence length="132" mass="15342">MYERNSAIAIHQLLNRFEQGDMTLLEFIAEDIDLRIDHYKDDADTCWQQCKNKADFITLLTRLGQDIFPKGTTIKSLNSQPLGPGWYCTTFCQSFWYGLAQKDVDSQTYIISHESNGQIDYFREHVSTLVYS</sequence>
<reference evidence="1" key="1">
    <citation type="submission" date="2022-07" db="EMBL/GenBank/DDBJ databases">
        <authorList>
            <person name="Criscuolo A."/>
        </authorList>
    </citation>
    <scope>NUCLEOTIDE SEQUENCE</scope>
    <source>
        <strain evidence="1">CIP111854</strain>
    </source>
</reference>
<dbReference type="RefSeq" id="WP_261625568.1">
    <property type="nucleotide sequence ID" value="NZ_CAMAPC010000001.1"/>
</dbReference>
<protein>
    <submittedName>
        <fullName evidence="1">Uncharacterized protein</fullName>
    </submittedName>
</protein>
<evidence type="ECO:0000313" key="1">
    <source>
        <dbReference type="EMBL" id="CAH9049542.1"/>
    </source>
</evidence>
<dbReference type="AlphaFoldDB" id="A0A9W4VQT5"/>